<feature type="domain" description="Putative DNA-binding" evidence="1">
    <location>
        <begin position="6"/>
        <end position="91"/>
    </location>
</feature>
<gene>
    <name evidence="3" type="ORF">DFR51_1968</name>
    <name evidence="2" type="ORF">SmB9_01720</name>
</gene>
<name>A0AAD1D362_SPHMI</name>
<sequence>MTLIDLQRRFYAAVTGAGEVTFEDWDPAQRAGLAVYRNAYRSRLIECLRTSFEKTWTWIGDESFDAAAAHHLIVKPPRSWTLDDAGAGFDETLEQLFPNDPEVAELAWLEWQMQQVFTAADEPVLDAAGFAALSNDFTEEAWTSLRLSFVSGMRSRRIQTDCGAIWAAITAEENLSADVLLNEPRTLLVWRQGIAPRFRLLTAEEAAGFQLMGNGGTFGDMCEAFVQRLGARGIEEAGRTLGFWIAQGIVSRMPAAPAPQPPL</sequence>
<evidence type="ECO:0000259" key="1">
    <source>
        <dbReference type="Pfam" id="PF09836"/>
    </source>
</evidence>
<accession>A0AAD1D362</accession>
<dbReference type="Proteomes" id="UP000275727">
    <property type="component" value="Chromosome"/>
</dbReference>
<dbReference type="EMBL" id="RBWX01000008">
    <property type="protein sequence ID" value="RKS88758.1"/>
    <property type="molecule type" value="Genomic_DNA"/>
</dbReference>
<dbReference type="GO" id="GO:0003677">
    <property type="term" value="F:DNA binding"/>
    <property type="evidence" value="ECO:0007669"/>
    <property type="project" value="UniProtKB-KW"/>
</dbReference>
<keyword evidence="5" id="KW-1185">Reference proteome</keyword>
<protein>
    <submittedName>
        <fullName evidence="3">DNA-binding protein</fullName>
    </submittedName>
    <submittedName>
        <fullName evidence="2">DUF2063 domain-containing protein</fullName>
    </submittedName>
</protein>
<evidence type="ECO:0000313" key="2">
    <source>
        <dbReference type="EMBL" id="BBE32514.1"/>
    </source>
</evidence>
<evidence type="ECO:0000313" key="5">
    <source>
        <dbReference type="Proteomes" id="UP000276029"/>
    </source>
</evidence>
<dbReference type="RefSeq" id="WP_121050403.1">
    <property type="nucleotide sequence ID" value="NZ_AP018711.1"/>
</dbReference>
<dbReference type="Proteomes" id="UP000276029">
    <property type="component" value="Unassembled WGS sequence"/>
</dbReference>
<organism evidence="2 4">
    <name type="scientific">Sphingosinicella microcystinivorans</name>
    <dbReference type="NCBI Taxonomy" id="335406"/>
    <lineage>
        <taxon>Bacteria</taxon>
        <taxon>Pseudomonadati</taxon>
        <taxon>Pseudomonadota</taxon>
        <taxon>Alphaproteobacteria</taxon>
        <taxon>Sphingomonadales</taxon>
        <taxon>Sphingosinicellaceae</taxon>
        <taxon>Sphingosinicella</taxon>
    </lineage>
</organism>
<dbReference type="EMBL" id="AP018711">
    <property type="protein sequence ID" value="BBE32514.1"/>
    <property type="molecule type" value="Genomic_DNA"/>
</dbReference>
<dbReference type="Pfam" id="PF09836">
    <property type="entry name" value="DUF2063"/>
    <property type="match status" value="1"/>
</dbReference>
<reference evidence="3 5" key="2">
    <citation type="submission" date="2018-10" db="EMBL/GenBank/DDBJ databases">
        <title>Genomic Encyclopedia of Type Strains, Phase IV (KMG-IV): sequencing the most valuable type-strain genomes for metagenomic binning, comparative biology and taxonomic classification.</title>
        <authorList>
            <person name="Goeker M."/>
        </authorList>
    </citation>
    <scope>NUCLEOTIDE SEQUENCE [LARGE SCALE GENOMIC DNA]</scope>
    <source>
        <strain evidence="3 5">DSM 19791</strain>
    </source>
</reference>
<dbReference type="AlphaFoldDB" id="A0AAD1D362"/>
<reference evidence="2 4" key="1">
    <citation type="submission" date="2018-06" db="EMBL/GenBank/DDBJ databases">
        <title>Complete Genome Sequence of the Microcystin-Degrading Bacterium Sphingosinicella microcystinivorans Strain B-9.</title>
        <authorList>
            <person name="Jin H."/>
            <person name="Nishizawa T."/>
            <person name="Guo Y."/>
            <person name="Nishizawa A."/>
            <person name="Park H."/>
            <person name="Kato H."/>
            <person name="Tsuji K."/>
            <person name="Harada K."/>
        </authorList>
    </citation>
    <scope>NUCLEOTIDE SEQUENCE [LARGE SCALE GENOMIC DNA]</scope>
    <source>
        <strain evidence="2 4">B9</strain>
    </source>
</reference>
<evidence type="ECO:0000313" key="3">
    <source>
        <dbReference type="EMBL" id="RKS88758.1"/>
    </source>
</evidence>
<proteinExistence type="predicted"/>
<keyword evidence="3" id="KW-0238">DNA-binding</keyword>
<dbReference type="InterPro" id="IPR018640">
    <property type="entry name" value="DUF2063"/>
</dbReference>
<evidence type="ECO:0000313" key="4">
    <source>
        <dbReference type="Proteomes" id="UP000275727"/>
    </source>
</evidence>
<dbReference type="KEGG" id="smic:SmB9_01720"/>